<dbReference type="InterPro" id="IPR013783">
    <property type="entry name" value="Ig-like_fold"/>
</dbReference>
<dbReference type="Gene3D" id="2.60.40.10">
    <property type="entry name" value="Immunoglobulins"/>
    <property type="match status" value="1"/>
</dbReference>
<dbReference type="InterPro" id="IPR050288">
    <property type="entry name" value="Cellulose_deg_GH3"/>
</dbReference>
<dbReference type="PANTHER" id="PTHR42715:SF10">
    <property type="entry name" value="BETA-GLUCOSIDASE"/>
    <property type="match status" value="1"/>
</dbReference>
<dbReference type="SUPFAM" id="SSF51445">
    <property type="entry name" value="(Trans)glycosidases"/>
    <property type="match status" value="1"/>
</dbReference>
<comment type="similarity">
    <text evidence="1 4">Belongs to the glycosyl hydrolase 3 family.</text>
</comment>
<dbReference type="InterPro" id="IPR036962">
    <property type="entry name" value="Glyco_hydro_3_N_sf"/>
</dbReference>
<reference evidence="6 7" key="1">
    <citation type="submission" date="2023-07" db="EMBL/GenBank/DDBJ databases">
        <title>Sequencing the genomes of 1000 actinobacteria strains.</title>
        <authorList>
            <person name="Klenk H.-P."/>
        </authorList>
    </citation>
    <scope>NUCLEOTIDE SEQUENCE [LARGE SCALE GENOMIC DNA]</scope>
    <source>
        <strain evidence="6 7">DSM 45554</strain>
    </source>
</reference>
<proteinExistence type="inferred from homology"/>
<dbReference type="PROSITE" id="PS00775">
    <property type="entry name" value="GLYCOSYL_HYDROL_F3"/>
    <property type="match status" value="1"/>
</dbReference>
<dbReference type="InterPro" id="IPR017853">
    <property type="entry name" value="GH"/>
</dbReference>
<dbReference type="Gene3D" id="3.20.20.300">
    <property type="entry name" value="Glycoside hydrolase, family 3, N-terminal domain"/>
    <property type="match status" value="1"/>
</dbReference>
<keyword evidence="7" id="KW-1185">Reference proteome</keyword>
<keyword evidence="2 4" id="KW-0378">Hydrolase</keyword>
<accession>A0ABU2CQF9</accession>
<evidence type="ECO:0000259" key="5">
    <source>
        <dbReference type="SMART" id="SM01217"/>
    </source>
</evidence>
<dbReference type="InterPro" id="IPR019800">
    <property type="entry name" value="Glyco_hydro_3_AS"/>
</dbReference>
<dbReference type="SMART" id="SM01217">
    <property type="entry name" value="Fn3_like"/>
    <property type="match status" value="1"/>
</dbReference>
<dbReference type="PRINTS" id="PR00133">
    <property type="entry name" value="GLHYDRLASE3"/>
</dbReference>
<dbReference type="RefSeq" id="WP_274997992.1">
    <property type="nucleotide sequence ID" value="NZ_JAJQQP010000019.1"/>
</dbReference>
<comment type="caution">
    <text evidence="6">The sequence shown here is derived from an EMBL/GenBank/DDBJ whole genome shotgun (WGS) entry which is preliminary data.</text>
</comment>
<dbReference type="EC" id="3.2.1.21" evidence="6"/>
<dbReference type="InterPro" id="IPR026891">
    <property type="entry name" value="Fn3-like"/>
</dbReference>
<evidence type="ECO:0000313" key="7">
    <source>
        <dbReference type="Proteomes" id="UP001183585"/>
    </source>
</evidence>
<dbReference type="InterPro" id="IPR002772">
    <property type="entry name" value="Glyco_hydro_3_C"/>
</dbReference>
<gene>
    <name evidence="6" type="ORF">J2S48_003080</name>
</gene>
<dbReference type="Pfam" id="PF14310">
    <property type="entry name" value="Fn3-like"/>
    <property type="match status" value="1"/>
</dbReference>
<dbReference type="PANTHER" id="PTHR42715">
    <property type="entry name" value="BETA-GLUCOSIDASE"/>
    <property type="match status" value="1"/>
</dbReference>
<dbReference type="EMBL" id="JAVDYE010000001">
    <property type="protein sequence ID" value="MDR7383565.1"/>
    <property type="molecule type" value="Genomic_DNA"/>
</dbReference>
<feature type="domain" description="Fibronectin type III-like" evidence="5">
    <location>
        <begin position="646"/>
        <end position="716"/>
    </location>
</feature>
<dbReference type="Gene3D" id="3.40.50.1700">
    <property type="entry name" value="Glycoside hydrolase family 3 C-terminal domain"/>
    <property type="match status" value="1"/>
</dbReference>
<dbReference type="Proteomes" id="UP001183585">
    <property type="component" value="Unassembled WGS sequence"/>
</dbReference>
<name>A0ABU2CQF9_9MICO</name>
<evidence type="ECO:0000313" key="6">
    <source>
        <dbReference type="EMBL" id="MDR7383565.1"/>
    </source>
</evidence>
<protein>
    <submittedName>
        <fullName evidence="6">Beta-glucosidase</fullName>
        <ecNumber evidence="6">3.2.1.21</ecNumber>
    </submittedName>
</protein>
<dbReference type="Pfam" id="PF00933">
    <property type="entry name" value="Glyco_hydro_3"/>
    <property type="match status" value="1"/>
</dbReference>
<keyword evidence="3" id="KW-0119">Carbohydrate metabolism</keyword>
<dbReference type="Pfam" id="PF01915">
    <property type="entry name" value="Glyco_hydro_3_C"/>
    <property type="match status" value="1"/>
</dbReference>
<dbReference type="GO" id="GO:0008422">
    <property type="term" value="F:beta-glucosidase activity"/>
    <property type="evidence" value="ECO:0007669"/>
    <property type="project" value="UniProtKB-EC"/>
</dbReference>
<sequence>MTKKPQARTAVATAAGPGAIVRKLTLEQKARLLSGASFWTTAEVPGVPSVFLADGPHGVRRLAPDVGDIEGAVPATCFPPAVALGSTFDVDLVRRVGEAVADEAKRRGVDVVLGPGINIKRSPLCGRNFEYVSEDPLLAGEIGAALVTGIQGNGVATSLKHFAANNQETERMRVSADIDERTLREIYLRGFQRVVTTAQPATLMSSYNRVNGTHTGEDRRLTTDILRGEWGFEGLVMSDWGAVHDRVAGVGAGLDLEMPAAGETRVKELVTAVRSGTLDVVDVDRSATRVVALALAARAAREEAADAGAPPLAERGHDPEAWHDAAHHALAREAASRAVVLLKNDDGLLPLAPSTRVAVIGELARTPRYQGSGSSQIVPTQLDDALAAIQDSAPDVVFAPGYGLGPGGASTSSTGGRAGNGGAARGGALGRSWKRSAAAADAVEALAADAVAAARDAGVVLFFAGLPQSAEAEGRDRVDIELPAVQLELLDRVLQVNPRVVVVLSNGSVVRLSGFAGRVPAIVEGWLLGQAGGGALADVVYGRVNPSGRLAETVPLRIEDTPAWTSFPGTGLRVTYGEGIYVGYRWYDARALDVQFPFGHGLSYTTFAYSGLGVSTGSTNGKGVSGDVGLTVRVTVTNTGDVAGREVVQCYVSLPGSKIPRAPRSLAAFAVVDLAPGESREVELSVARDDLAYWDVLADRWRVEGGTYRVEVGASSRDVRATTDSEVPSDGVVAPLTAASSLGEAMAHPVIGPTVMGMLQGAGLSDDVMIMTSAMPLDRLPYQPGSDVTHKQVRQLLDVANGTGGVVTRATGRLLTLAGRFRKHR</sequence>
<dbReference type="SUPFAM" id="SSF52279">
    <property type="entry name" value="Beta-D-glucan exohydrolase, C-terminal domain"/>
    <property type="match status" value="1"/>
</dbReference>
<dbReference type="InterPro" id="IPR001764">
    <property type="entry name" value="Glyco_hydro_3_N"/>
</dbReference>
<organism evidence="6 7">
    <name type="scientific">Promicromonospora iranensis</name>
    <dbReference type="NCBI Taxonomy" id="1105144"/>
    <lineage>
        <taxon>Bacteria</taxon>
        <taxon>Bacillati</taxon>
        <taxon>Actinomycetota</taxon>
        <taxon>Actinomycetes</taxon>
        <taxon>Micrococcales</taxon>
        <taxon>Promicromonosporaceae</taxon>
        <taxon>Promicromonospora</taxon>
    </lineage>
</organism>
<evidence type="ECO:0000256" key="1">
    <source>
        <dbReference type="ARBA" id="ARBA00005336"/>
    </source>
</evidence>
<evidence type="ECO:0000256" key="3">
    <source>
        <dbReference type="ARBA" id="ARBA00023277"/>
    </source>
</evidence>
<evidence type="ECO:0000256" key="2">
    <source>
        <dbReference type="ARBA" id="ARBA00022801"/>
    </source>
</evidence>
<dbReference type="InterPro" id="IPR036881">
    <property type="entry name" value="Glyco_hydro_3_C_sf"/>
</dbReference>
<keyword evidence="4 6" id="KW-0326">Glycosidase</keyword>
<evidence type="ECO:0000256" key="4">
    <source>
        <dbReference type="RuleBase" id="RU361161"/>
    </source>
</evidence>